<comment type="caution">
    <text evidence="2">The sequence shown here is derived from an EMBL/GenBank/DDBJ whole genome shotgun (WGS) entry which is preliminary data.</text>
</comment>
<feature type="region of interest" description="Disordered" evidence="1">
    <location>
        <begin position="1"/>
        <end position="36"/>
    </location>
</feature>
<feature type="non-terminal residue" evidence="2">
    <location>
        <position position="1"/>
    </location>
</feature>
<feature type="compositionally biased region" description="Basic and acidic residues" evidence="1">
    <location>
        <begin position="14"/>
        <end position="28"/>
    </location>
</feature>
<sequence>LPSRKRQNNQKLANEQDQRIGKLINENRGDEDENCLEEDNIGEYEYRLEENNIANQGIRQHITEICSDEDDYRLEEDNNYEETL</sequence>
<accession>A0A9N9ILD8</accession>
<evidence type="ECO:0000313" key="3">
    <source>
        <dbReference type="Proteomes" id="UP000789396"/>
    </source>
</evidence>
<evidence type="ECO:0000313" key="2">
    <source>
        <dbReference type="EMBL" id="CAG8739618.1"/>
    </source>
</evidence>
<dbReference type="AlphaFoldDB" id="A0A9N9ILD8"/>
<keyword evidence="3" id="KW-1185">Reference proteome</keyword>
<reference evidence="2" key="1">
    <citation type="submission" date="2021-06" db="EMBL/GenBank/DDBJ databases">
        <authorList>
            <person name="Kallberg Y."/>
            <person name="Tangrot J."/>
            <person name="Rosling A."/>
        </authorList>
    </citation>
    <scope>NUCLEOTIDE SEQUENCE</scope>
    <source>
        <strain evidence="2">IN212</strain>
    </source>
</reference>
<dbReference type="Proteomes" id="UP000789396">
    <property type="component" value="Unassembled WGS sequence"/>
</dbReference>
<proteinExistence type="predicted"/>
<organism evidence="2 3">
    <name type="scientific">Racocetra fulgida</name>
    <dbReference type="NCBI Taxonomy" id="60492"/>
    <lineage>
        <taxon>Eukaryota</taxon>
        <taxon>Fungi</taxon>
        <taxon>Fungi incertae sedis</taxon>
        <taxon>Mucoromycota</taxon>
        <taxon>Glomeromycotina</taxon>
        <taxon>Glomeromycetes</taxon>
        <taxon>Diversisporales</taxon>
        <taxon>Gigasporaceae</taxon>
        <taxon>Racocetra</taxon>
    </lineage>
</organism>
<name>A0A9N9ILD8_9GLOM</name>
<protein>
    <submittedName>
        <fullName evidence="2">14027_t:CDS:1</fullName>
    </submittedName>
</protein>
<evidence type="ECO:0000256" key="1">
    <source>
        <dbReference type="SAM" id="MobiDB-lite"/>
    </source>
</evidence>
<feature type="non-terminal residue" evidence="2">
    <location>
        <position position="84"/>
    </location>
</feature>
<dbReference type="EMBL" id="CAJVPZ010031567">
    <property type="protein sequence ID" value="CAG8739618.1"/>
    <property type="molecule type" value="Genomic_DNA"/>
</dbReference>
<gene>
    <name evidence="2" type="ORF">RFULGI_LOCUS12756</name>
</gene>